<comment type="similarity">
    <text evidence="1 6">Belongs to the methyltransferase superfamily. PrmA family.</text>
</comment>
<dbReference type="Proteomes" id="UP000262142">
    <property type="component" value="Unassembled WGS sequence"/>
</dbReference>
<comment type="function">
    <text evidence="6">Methylates ribosomal protein L11.</text>
</comment>
<evidence type="ECO:0000256" key="3">
    <source>
        <dbReference type="ARBA" id="ARBA00022603"/>
    </source>
</evidence>
<dbReference type="RefSeq" id="WP_119059564.1">
    <property type="nucleotide sequence ID" value="NZ_UNSC01000006.1"/>
</dbReference>
<keyword evidence="3 6" id="KW-0489">Methyltransferase</keyword>
<dbReference type="InterPro" id="IPR004498">
    <property type="entry name" value="Ribosomal_PrmA_MeTrfase"/>
</dbReference>
<dbReference type="GO" id="GO:0016279">
    <property type="term" value="F:protein-lysine N-methyltransferase activity"/>
    <property type="evidence" value="ECO:0007669"/>
    <property type="project" value="RHEA"/>
</dbReference>
<comment type="catalytic activity">
    <reaction evidence="6">
        <text>L-lysyl-[protein] + 3 S-adenosyl-L-methionine = N(6),N(6),N(6)-trimethyl-L-lysyl-[protein] + 3 S-adenosyl-L-homocysteine + 3 H(+)</text>
        <dbReference type="Rhea" id="RHEA:54192"/>
        <dbReference type="Rhea" id="RHEA-COMP:9752"/>
        <dbReference type="Rhea" id="RHEA-COMP:13826"/>
        <dbReference type="ChEBI" id="CHEBI:15378"/>
        <dbReference type="ChEBI" id="CHEBI:29969"/>
        <dbReference type="ChEBI" id="CHEBI:57856"/>
        <dbReference type="ChEBI" id="CHEBI:59789"/>
        <dbReference type="ChEBI" id="CHEBI:61961"/>
    </reaction>
</comment>
<feature type="binding site" evidence="6">
    <location>
        <position position="211"/>
    </location>
    <ligand>
        <name>S-adenosyl-L-methionine</name>
        <dbReference type="ChEBI" id="CHEBI:59789"/>
    </ligand>
</feature>
<keyword evidence="2 6" id="KW-0963">Cytoplasm</keyword>
<comment type="subcellular location">
    <subcellularLocation>
        <location evidence="6">Cytoplasm</location>
    </subcellularLocation>
</comment>
<accession>A0A383U103</accession>
<feature type="binding site" evidence="6">
    <location>
        <position position="148"/>
    </location>
    <ligand>
        <name>S-adenosyl-L-methionine</name>
        <dbReference type="ChEBI" id="CHEBI:59789"/>
    </ligand>
</feature>
<dbReference type="GO" id="GO:0005840">
    <property type="term" value="C:ribosome"/>
    <property type="evidence" value="ECO:0007669"/>
    <property type="project" value="UniProtKB-KW"/>
</dbReference>
<dbReference type="HAMAP" id="MF_00735">
    <property type="entry name" value="Methyltr_PrmA"/>
    <property type="match status" value="1"/>
</dbReference>
<organism evidence="7 8">
    <name type="scientific">Candidatus Ornithobacterium hominis</name>
    <dbReference type="NCBI Taxonomy" id="2497989"/>
    <lineage>
        <taxon>Bacteria</taxon>
        <taxon>Pseudomonadati</taxon>
        <taxon>Bacteroidota</taxon>
        <taxon>Flavobacteriia</taxon>
        <taxon>Flavobacteriales</taxon>
        <taxon>Weeksellaceae</taxon>
        <taxon>Ornithobacterium</taxon>
    </lineage>
</organism>
<evidence type="ECO:0000256" key="6">
    <source>
        <dbReference type="HAMAP-Rule" id="MF_00735"/>
    </source>
</evidence>
<proteinExistence type="inferred from homology"/>
<dbReference type="PANTHER" id="PTHR43648:SF1">
    <property type="entry name" value="ELECTRON TRANSFER FLAVOPROTEIN BETA SUBUNIT LYSINE METHYLTRANSFERASE"/>
    <property type="match status" value="1"/>
</dbReference>
<dbReference type="GO" id="GO:0032259">
    <property type="term" value="P:methylation"/>
    <property type="evidence" value="ECO:0007669"/>
    <property type="project" value="UniProtKB-KW"/>
</dbReference>
<reference evidence="7 8" key="1">
    <citation type="submission" date="2018-09" db="EMBL/GenBank/DDBJ databases">
        <authorList>
            <consortium name="Pathogen Informatics"/>
        </authorList>
    </citation>
    <scope>NUCLEOTIDE SEQUENCE [LARGE SCALE GENOMIC DNA]</scope>
    <source>
        <strain evidence="7 8">OH-22767</strain>
    </source>
</reference>
<dbReference type="PANTHER" id="PTHR43648">
    <property type="entry name" value="ELECTRON TRANSFER FLAVOPROTEIN BETA SUBUNIT LYSINE METHYLTRANSFERASE"/>
    <property type="match status" value="1"/>
</dbReference>
<dbReference type="EMBL" id="UNSC01000006">
    <property type="protein sequence ID" value="SZD73515.1"/>
    <property type="molecule type" value="Genomic_DNA"/>
</dbReference>
<dbReference type="AlphaFoldDB" id="A0A383U103"/>
<dbReference type="NCBIfam" id="NF001785">
    <property type="entry name" value="PRK00517.2-2"/>
    <property type="match status" value="1"/>
</dbReference>
<evidence type="ECO:0000256" key="1">
    <source>
        <dbReference type="ARBA" id="ARBA00009741"/>
    </source>
</evidence>
<dbReference type="EC" id="2.1.1.-" evidence="6"/>
<evidence type="ECO:0000313" key="7">
    <source>
        <dbReference type="EMBL" id="SZD73515.1"/>
    </source>
</evidence>
<keyword evidence="5 6" id="KW-0949">S-adenosyl-L-methionine</keyword>
<dbReference type="InterPro" id="IPR050078">
    <property type="entry name" value="Ribosomal_L11_MeTrfase_PrmA"/>
</dbReference>
<dbReference type="OrthoDB" id="9785995at2"/>
<protein>
    <recommendedName>
        <fullName evidence="6">Ribosomal protein L11 methyltransferase</fullName>
        <shortName evidence="6">L11 Mtase</shortName>
        <ecNumber evidence="6">2.1.1.-</ecNumber>
    </recommendedName>
</protein>
<dbReference type="Gene3D" id="3.40.50.150">
    <property type="entry name" value="Vaccinia Virus protein VP39"/>
    <property type="match status" value="1"/>
</dbReference>
<gene>
    <name evidence="6 7" type="primary">prmA</name>
    <name evidence="7" type="ORF">SAMEA104719789_01322</name>
</gene>
<keyword evidence="8" id="KW-1185">Reference proteome</keyword>
<keyword evidence="7" id="KW-0687">Ribonucleoprotein</keyword>
<feature type="binding site" evidence="6">
    <location>
        <position position="127"/>
    </location>
    <ligand>
        <name>S-adenosyl-L-methionine</name>
        <dbReference type="ChEBI" id="CHEBI:59789"/>
    </ligand>
</feature>
<dbReference type="InterPro" id="IPR029063">
    <property type="entry name" value="SAM-dependent_MTases_sf"/>
</dbReference>
<evidence type="ECO:0000256" key="5">
    <source>
        <dbReference type="ARBA" id="ARBA00022691"/>
    </source>
</evidence>
<evidence type="ECO:0000256" key="2">
    <source>
        <dbReference type="ARBA" id="ARBA00022490"/>
    </source>
</evidence>
<name>A0A383U103_9FLAO</name>
<dbReference type="CDD" id="cd02440">
    <property type="entry name" value="AdoMet_MTases"/>
    <property type="match status" value="1"/>
</dbReference>
<evidence type="ECO:0000313" key="8">
    <source>
        <dbReference type="Proteomes" id="UP000262142"/>
    </source>
</evidence>
<dbReference type="Pfam" id="PF06325">
    <property type="entry name" value="PrmA"/>
    <property type="match status" value="1"/>
</dbReference>
<evidence type="ECO:0000256" key="4">
    <source>
        <dbReference type="ARBA" id="ARBA00022679"/>
    </source>
</evidence>
<sequence length="277" mass="32201">MNYIEYHFITRPTQPWTEILIARLSEIEFESFQETPEGFKAYILQDFDDESFVQEILGETDEAQISYEKKKIEPVNWNEEWEKNFHPVNVDDQCYIRAEFHAPHPTSLYEIIIQPKMSFGTGHHETTHLMVQYILEKDFTEKSLLDMGTGTGVLAILAKMKKAQHVVGIDIDEWSYENAKENAARNHVAIEFLKGGAESIPAEKFDFVLANINRNILMQDMSFYLHALKDDGTLLLSGLLDSDEKIMINFVENFGLQFVSTKYRNDWIALEFKKNED</sequence>
<keyword evidence="4 6" id="KW-0808">Transferase</keyword>
<feature type="binding site" evidence="6">
    <location>
        <position position="170"/>
    </location>
    <ligand>
        <name>S-adenosyl-L-methionine</name>
        <dbReference type="ChEBI" id="CHEBI:59789"/>
    </ligand>
</feature>
<dbReference type="SUPFAM" id="SSF53335">
    <property type="entry name" value="S-adenosyl-L-methionine-dependent methyltransferases"/>
    <property type="match status" value="1"/>
</dbReference>
<dbReference type="GO" id="GO:0005737">
    <property type="term" value="C:cytoplasm"/>
    <property type="evidence" value="ECO:0007669"/>
    <property type="project" value="UniProtKB-SubCell"/>
</dbReference>
<keyword evidence="7" id="KW-0689">Ribosomal protein</keyword>